<dbReference type="SUPFAM" id="SSF52540">
    <property type="entry name" value="P-loop containing nucleoside triphosphate hydrolases"/>
    <property type="match status" value="1"/>
</dbReference>
<dbReference type="EMBL" id="AE015929">
    <property type="protein sequence ID" value="AAO04595.1"/>
    <property type="molecule type" value="Genomic_DNA"/>
</dbReference>
<dbReference type="InterPro" id="IPR027417">
    <property type="entry name" value="P-loop_NTPase"/>
</dbReference>
<dbReference type="PATRIC" id="fig|176280.10.peg.973"/>
<dbReference type="PANTHER" id="PTHR42711">
    <property type="entry name" value="ABC TRANSPORTER ATP-BINDING PROTEIN"/>
    <property type="match status" value="1"/>
</dbReference>
<dbReference type="KEGG" id="sep:SE_0998"/>
<dbReference type="eggNOG" id="COG1131">
    <property type="taxonomic scope" value="Bacteria"/>
</dbReference>
<feature type="domain" description="ABC transporter" evidence="4">
    <location>
        <begin position="5"/>
        <end position="225"/>
    </location>
</feature>
<accession>A0A0H2VID2</accession>
<dbReference type="PROSITE" id="PS50893">
    <property type="entry name" value="ABC_TRANSPORTER_2"/>
    <property type="match status" value="1"/>
</dbReference>
<dbReference type="Gene3D" id="3.40.50.300">
    <property type="entry name" value="P-loop containing nucleotide triphosphate hydrolases"/>
    <property type="match status" value="1"/>
</dbReference>
<dbReference type="InterPro" id="IPR050763">
    <property type="entry name" value="ABC_transporter_ATP-binding"/>
</dbReference>
<keyword evidence="1" id="KW-0813">Transport</keyword>
<dbReference type="Proteomes" id="UP000001411">
    <property type="component" value="Chromosome"/>
</dbReference>
<dbReference type="PANTHER" id="PTHR42711:SF17">
    <property type="entry name" value="ABC TRANSPORTER ATP-BINDING PROTEIN"/>
    <property type="match status" value="1"/>
</dbReference>
<dbReference type="AlphaFoldDB" id="A0A0H2VID2"/>
<protein>
    <submittedName>
        <fullName evidence="5">ABC transporter (ATP-binding protein)</fullName>
    </submittedName>
</protein>
<evidence type="ECO:0000256" key="2">
    <source>
        <dbReference type="ARBA" id="ARBA00022741"/>
    </source>
</evidence>
<organism evidence="5 6">
    <name type="scientific">Staphylococcus epidermidis (strain ATCC 12228 / FDA PCI 1200)</name>
    <dbReference type="NCBI Taxonomy" id="176280"/>
    <lineage>
        <taxon>Bacteria</taxon>
        <taxon>Bacillati</taxon>
        <taxon>Bacillota</taxon>
        <taxon>Bacilli</taxon>
        <taxon>Bacillales</taxon>
        <taxon>Staphylococcaceae</taxon>
        <taxon>Staphylococcus</taxon>
    </lineage>
</organism>
<evidence type="ECO:0000313" key="6">
    <source>
        <dbReference type="Proteomes" id="UP000001411"/>
    </source>
</evidence>
<evidence type="ECO:0000256" key="1">
    <source>
        <dbReference type="ARBA" id="ARBA00022448"/>
    </source>
</evidence>
<evidence type="ECO:0000313" key="5">
    <source>
        <dbReference type="EMBL" id="AAO04595.1"/>
    </source>
</evidence>
<proteinExistence type="predicted"/>
<dbReference type="InterPro" id="IPR003593">
    <property type="entry name" value="AAA+_ATPase"/>
</dbReference>
<dbReference type="HOGENOM" id="CLU_000604_1_2_9"/>
<sequence>MTIVIELRNISKSFKKHKVLEDISIDIKNNRCTALIGKNGAGKSTLIDIIVGNNHYDSGQIADKSNLLNKHKMGILFQKTEFPKYIKVCELLHLYQSFYQTFISFHQFKEITQFSDRQMNQFACNLSGGQQRILDFALALVGKPELLILDEPTSAMDVEMRQHFWNVIDKLKMNNTTILYTSHYIEEVERMADQVMMLDKGKIQLDDSPENIKRNQSYSLIRIPCKYQELINQLKHKYEIELIKNRYEIKTTDVSDVLQLLKQYHVNFNKIEILKKSLLEVMFSNDKSKGGK</sequence>
<reference evidence="5 6" key="1">
    <citation type="journal article" date="2003" name="Mol. Microbiol.">
        <title>Genome-based analysis of virulence genes in a non-biofilm-forming Staphylococcus epidermidis strain (ATCC 12228).</title>
        <authorList>
            <person name="Zhang Y.Q."/>
            <person name="Ren S.X."/>
            <person name="Li H.L."/>
            <person name="Wang Y.X."/>
            <person name="Fu G."/>
            <person name="Yang J."/>
            <person name="Qin Z.Q."/>
            <person name="Miao Y.G."/>
            <person name="Wang W.Y."/>
            <person name="Chen R.S."/>
            <person name="Shen Y."/>
            <person name="Chen Z."/>
            <person name="Yuan Z.H."/>
            <person name="Zhao G.P."/>
            <person name="Qu D."/>
            <person name="Danchin A."/>
            <person name="Wen Y.M."/>
        </authorList>
    </citation>
    <scope>NUCLEOTIDE SEQUENCE [LARGE SCALE GENOMIC DNA]</scope>
    <source>
        <strain evidence="6">ATCC 12228 / FDA PCI 1200</strain>
    </source>
</reference>
<gene>
    <name evidence="5" type="ordered locus">SE_0998</name>
</gene>
<dbReference type="Pfam" id="PF00005">
    <property type="entry name" value="ABC_tran"/>
    <property type="match status" value="1"/>
</dbReference>
<dbReference type="GO" id="GO:0005524">
    <property type="term" value="F:ATP binding"/>
    <property type="evidence" value="ECO:0007669"/>
    <property type="project" value="UniProtKB-KW"/>
</dbReference>
<dbReference type="SMART" id="SM00382">
    <property type="entry name" value="AAA"/>
    <property type="match status" value="1"/>
</dbReference>
<evidence type="ECO:0000259" key="4">
    <source>
        <dbReference type="PROSITE" id="PS50893"/>
    </source>
</evidence>
<dbReference type="GO" id="GO:0016887">
    <property type="term" value="F:ATP hydrolysis activity"/>
    <property type="evidence" value="ECO:0007669"/>
    <property type="project" value="InterPro"/>
</dbReference>
<name>A0A0H2VID2_STAES</name>
<dbReference type="OrthoDB" id="9804819at2"/>
<keyword evidence="2" id="KW-0547">Nucleotide-binding</keyword>
<dbReference type="CDD" id="cd03230">
    <property type="entry name" value="ABC_DR_subfamily_A"/>
    <property type="match status" value="1"/>
</dbReference>
<dbReference type="InterPro" id="IPR003439">
    <property type="entry name" value="ABC_transporter-like_ATP-bd"/>
</dbReference>
<keyword evidence="3 5" id="KW-0067">ATP-binding</keyword>
<evidence type="ECO:0000256" key="3">
    <source>
        <dbReference type="ARBA" id="ARBA00022840"/>
    </source>
</evidence>